<evidence type="ECO:0000313" key="2">
    <source>
        <dbReference type="Proteomes" id="UP000326936"/>
    </source>
</evidence>
<name>A0A5P9CRC8_9VIBR</name>
<organism evidence="1 2">
    <name type="scientific">Vibrio aquimaris</name>
    <dbReference type="NCBI Taxonomy" id="2587862"/>
    <lineage>
        <taxon>Bacteria</taxon>
        <taxon>Pseudomonadati</taxon>
        <taxon>Pseudomonadota</taxon>
        <taxon>Gammaproteobacteria</taxon>
        <taxon>Vibrionales</taxon>
        <taxon>Vibrionaceae</taxon>
        <taxon>Vibrio</taxon>
    </lineage>
</organism>
<gene>
    <name evidence="1" type="ORF">FIV01_19175</name>
</gene>
<accession>A0A5P9CRC8</accession>
<dbReference type="KEGG" id="vaq:FIV01_19175"/>
<dbReference type="Pfam" id="PF11655">
    <property type="entry name" value="DUF2589"/>
    <property type="match status" value="1"/>
</dbReference>
<reference evidence="1 2" key="1">
    <citation type="submission" date="2019-10" db="EMBL/GenBank/DDBJ databases">
        <title>Complete genome sequence of Vibrio sp. strain THAF100, isolated from non-filtered water from the water column of tank 6 of a marine aquarium containing stony-coral fragments. Water maintained at 26 degree C.</title>
        <authorList>
            <person name="Ruckert C."/>
            <person name="Franco A."/>
            <person name="Kalinowski J."/>
            <person name="Glaeser S."/>
        </authorList>
    </citation>
    <scope>NUCLEOTIDE SEQUENCE [LARGE SCALE GENOMIC DNA]</scope>
    <source>
        <strain evidence="1 2">THAF100</strain>
        <plasmid evidence="2">pthaf100_a</plasmid>
    </source>
</reference>
<dbReference type="InterPro" id="IPR024510">
    <property type="entry name" value="DUF2589"/>
</dbReference>
<keyword evidence="1" id="KW-0614">Plasmid</keyword>
<dbReference type="RefSeq" id="WP_152432510.1">
    <property type="nucleotide sequence ID" value="NZ_CBCSDK010000009.1"/>
</dbReference>
<keyword evidence="2" id="KW-1185">Reference proteome</keyword>
<dbReference type="Proteomes" id="UP000326936">
    <property type="component" value="Plasmid pTHAF100_a"/>
</dbReference>
<evidence type="ECO:0000313" key="1">
    <source>
        <dbReference type="EMBL" id="QFT28523.1"/>
    </source>
</evidence>
<dbReference type="EMBL" id="CP045351">
    <property type="protein sequence ID" value="QFT28523.1"/>
    <property type="molecule type" value="Genomic_DNA"/>
</dbReference>
<dbReference type="AlphaFoldDB" id="A0A5P9CRC8"/>
<evidence type="ECO:0008006" key="3">
    <source>
        <dbReference type="Google" id="ProtNLM"/>
    </source>
</evidence>
<protein>
    <recommendedName>
        <fullName evidence="3">DUF2589 domain-containing protein</fullName>
    </recommendedName>
</protein>
<dbReference type="OrthoDB" id="2381442at2"/>
<geneLocation type="plasmid" evidence="2">
    <name>pthaf100_a</name>
</geneLocation>
<sequence length="160" mass="17991">MHMKKQVTLQALVEAILGSASEAQKQIDNAQVASFQQWFNPDGTPKQIEAKIPDMDNPSTSEGITYKTISIPTITLFQPSPLKIKQMNTKFEIGLDDLVEVTPVETRTKTDNMVIEAEKHILASLYNDNSSRMASIEVEFENGEPSEGYLRLMNELYKLI</sequence>
<proteinExistence type="predicted"/>